<dbReference type="InterPro" id="IPR035979">
    <property type="entry name" value="RBD_domain_sf"/>
</dbReference>
<dbReference type="PROSITE" id="PS50800">
    <property type="entry name" value="SAP"/>
    <property type="match status" value="1"/>
</dbReference>
<feature type="compositionally biased region" description="Pro residues" evidence="1">
    <location>
        <begin position="423"/>
        <end position="433"/>
    </location>
</feature>
<accession>A0AAX6MYE3</accession>
<comment type="caution">
    <text evidence="3">The sequence shown here is derived from an EMBL/GenBank/DDBJ whole genome shotgun (WGS) entry which is preliminary data.</text>
</comment>
<dbReference type="SMART" id="SM00513">
    <property type="entry name" value="SAP"/>
    <property type="match status" value="1"/>
</dbReference>
<feature type="compositionally biased region" description="Basic and acidic residues" evidence="1">
    <location>
        <begin position="153"/>
        <end position="168"/>
    </location>
</feature>
<dbReference type="EMBL" id="JBANMG010000001">
    <property type="protein sequence ID" value="KAK6957680.1"/>
    <property type="molecule type" value="Genomic_DNA"/>
</dbReference>
<evidence type="ECO:0000313" key="3">
    <source>
        <dbReference type="EMBL" id="KAK6957680.1"/>
    </source>
</evidence>
<dbReference type="SUPFAM" id="SSF54928">
    <property type="entry name" value="RNA-binding domain, RBD"/>
    <property type="match status" value="1"/>
</dbReference>
<feature type="compositionally biased region" description="Basic and acidic residues" evidence="1">
    <location>
        <begin position="549"/>
        <end position="577"/>
    </location>
</feature>
<organism evidence="3 4">
    <name type="scientific">Daldinia eschscholtzii</name>
    <dbReference type="NCBI Taxonomy" id="292717"/>
    <lineage>
        <taxon>Eukaryota</taxon>
        <taxon>Fungi</taxon>
        <taxon>Dikarya</taxon>
        <taxon>Ascomycota</taxon>
        <taxon>Pezizomycotina</taxon>
        <taxon>Sordariomycetes</taxon>
        <taxon>Xylariomycetidae</taxon>
        <taxon>Xylariales</taxon>
        <taxon>Hypoxylaceae</taxon>
        <taxon>Daldinia</taxon>
    </lineage>
</organism>
<feature type="region of interest" description="Disordered" evidence="1">
    <location>
        <begin position="538"/>
        <end position="644"/>
    </location>
</feature>
<dbReference type="GO" id="GO:0003676">
    <property type="term" value="F:nucleic acid binding"/>
    <property type="evidence" value="ECO:0007669"/>
    <property type="project" value="InterPro"/>
</dbReference>
<dbReference type="Proteomes" id="UP001369815">
    <property type="component" value="Unassembled WGS sequence"/>
</dbReference>
<feature type="compositionally biased region" description="Polar residues" evidence="1">
    <location>
        <begin position="127"/>
        <end position="136"/>
    </location>
</feature>
<dbReference type="Pfam" id="PF02037">
    <property type="entry name" value="SAP"/>
    <property type="match status" value="1"/>
</dbReference>
<sequence>MATDWNKLKVVDLKSELKRLGLPQNGLKADLVARLEAADSERAASQSSDEPPKEPEAVNGEVQPVEIAPEATEASEAQEAQEASQPTPPDESPKQSETEAETTPAQEVSAPAVTETQALAPSAGDTPLQTTELIQDSQKRKRRSLSPAPSADEVARKRARQEDRDSQETHTASPVGEKVDAVAAEPQKEMEDATQAPPDVEMEDANDEAPAERERDNGVAQSIPADDANPDIQNGHAVEVVTNKTQATFEEPPEDEPSREEQPSYTAHPAEIERDVEPSIHPATSALYIKNFMRPLRPQAVKDHLLDLATPMGTPVEEGTIVDFYLDTIRTHAFVVFNTISSASRVRTALHNRVWPDETNRKALWVDFIPSERFAEWVDMEQTSTGGRGSTNRYEVVYDNDEDGNVIVKLEEFDGAGPTAKQAPPPAAAPEPQPAERKPSIPTGPSRQFSGIEGAPTGPRGFNSGRGPGLHPSRAGIRDQPGQSTRAHPSVKYQPAPDDLVRRRLETIAAAKTKDLDRDFGKEYKRYYFENGDTLVDRGPEIFLGIRPPHRERQREREREQRREPGREPPAAREPGRGRRAGGGRRRGGMPIFHGVPRGGDRFRPGDAGSNGRSRYPDDRSSRRDGHGRYADERPSRRDSYSRY</sequence>
<evidence type="ECO:0000256" key="1">
    <source>
        <dbReference type="SAM" id="MobiDB-lite"/>
    </source>
</evidence>
<reference evidence="3 4" key="1">
    <citation type="journal article" date="2024" name="Front Chem Biol">
        <title>Unveiling the potential of Daldinia eschscholtzii MFLUCC 19-0629 through bioactivity and bioinformatics studies for enhanced sustainable agriculture production.</title>
        <authorList>
            <person name="Brooks S."/>
            <person name="Weaver J.A."/>
            <person name="Klomchit A."/>
            <person name="Alharthi S.A."/>
            <person name="Onlamun T."/>
            <person name="Nurani R."/>
            <person name="Vong T.K."/>
            <person name="Alberti F."/>
            <person name="Greco C."/>
        </authorList>
    </citation>
    <scope>NUCLEOTIDE SEQUENCE [LARGE SCALE GENOMIC DNA]</scope>
    <source>
        <strain evidence="3">MFLUCC 19-0629</strain>
    </source>
</reference>
<feature type="domain" description="SAP" evidence="2">
    <location>
        <begin position="5"/>
        <end position="39"/>
    </location>
</feature>
<feature type="compositionally biased region" description="Basic residues" evidence="1">
    <location>
        <begin position="578"/>
        <end position="588"/>
    </location>
</feature>
<dbReference type="PANTHER" id="PTHR47031">
    <property type="entry name" value="SAP DNA-BINDING DOMAIN-CONTAINING PROTEIN"/>
    <property type="match status" value="1"/>
</dbReference>
<dbReference type="PANTHER" id="PTHR47031:SF3">
    <property type="entry name" value="SAP DOMAIN-CONTAINING PROTEIN"/>
    <property type="match status" value="1"/>
</dbReference>
<dbReference type="InterPro" id="IPR003034">
    <property type="entry name" value="SAP_dom"/>
</dbReference>
<feature type="region of interest" description="Disordered" evidence="1">
    <location>
        <begin position="37"/>
        <end position="233"/>
    </location>
</feature>
<dbReference type="InterPro" id="IPR036361">
    <property type="entry name" value="SAP_dom_sf"/>
</dbReference>
<proteinExistence type="predicted"/>
<dbReference type="CDD" id="cd12432">
    <property type="entry name" value="RRM_ACINU"/>
    <property type="match status" value="1"/>
</dbReference>
<evidence type="ECO:0000259" key="2">
    <source>
        <dbReference type="PROSITE" id="PS50800"/>
    </source>
</evidence>
<feature type="region of interest" description="Disordered" evidence="1">
    <location>
        <begin position="247"/>
        <end position="274"/>
    </location>
</feature>
<feature type="compositionally biased region" description="Acidic residues" evidence="1">
    <location>
        <begin position="200"/>
        <end position="209"/>
    </location>
</feature>
<protein>
    <recommendedName>
        <fullName evidence="2">SAP domain-containing protein</fullName>
    </recommendedName>
</protein>
<feature type="region of interest" description="Disordered" evidence="1">
    <location>
        <begin position="416"/>
        <end position="499"/>
    </location>
</feature>
<feature type="compositionally biased region" description="Low complexity" evidence="1">
    <location>
        <begin position="68"/>
        <end position="85"/>
    </location>
</feature>
<feature type="compositionally biased region" description="Basic and acidic residues" evidence="1">
    <location>
        <begin position="615"/>
        <end position="644"/>
    </location>
</feature>
<dbReference type="Gene3D" id="1.10.720.30">
    <property type="entry name" value="SAP domain"/>
    <property type="match status" value="1"/>
</dbReference>
<dbReference type="AlphaFoldDB" id="A0AAX6MYE3"/>
<dbReference type="SUPFAM" id="SSF68906">
    <property type="entry name" value="SAP domain"/>
    <property type="match status" value="1"/>
</dbReference>
<keyword evidence="4" id="KW-1185">Reference proteome</keyword>
<evidence type="ECO:0000313" key="4">
    <source>
        <dbReference type="Proteomes" id="UP001369815"/>
    </source>
</evidence>
<dbReference type="InterPro" id="IPR034257">
    <property type="entry name" value="Acinus_RRM"/>
</dbReference>
<name>A0AAX6MYE3_9PEZI</name>
<gene>
    <name evidence="3" type="ORF">Daesc_000467</name>
</gene>